<dbReference type="SUPFAM" id="SSF54593">
    <property type="entry name" value="Glyoxalase/Bleomycin resistance protein/Dihydroxybiphenyl dioxygenase"/>
    <property type="match status" value="1"/>
</dbReference>
<name>A0ABN1V3Q0_9ACTN</name>
<dbReference type="InterPro" id="IPR052164">
    <property type="entry name" value="Anthracycline_SecMetBiosynth"/>
</dbReference>
<dbReference type="CDD" id="cd07247">
    <property type="entry name" value="SgaA_N_like"/>
    <property type="match status" value="1"/>
</dbReference>
<evidence type="ECO:0000259" key="2">
    <source>
        <dbReference type="PROSITE" id="PS51819"/>
    </source>
</evidence>
<dbReference type="Proteomes" id="UP001501371">
    <property type="component" value="Unassembled WGS sequence"/>
</dbReference>
<evidence type="ECO:0000313" key="3">
    <source>
        <dbReference type="EMBL" id="GAA1193441.1"/>
    </source>
</evidence>
<dbReference type="InterPro" id="IPR029068">
    <property type="entry name" value="Glyas_Bleomycin-R_OHBP_Dase"/>
</dbReference>
<feature type="compositionally biased region" description="Basic residues" evidence="1">
    <location>
        <begin position="215"/>
        <end position="225"/>
    </location>
</feature>
<accession>A0ABN1V3Q0</accession>
<evidence type="ECO:0000256" key="1">
    <source>
        <dbReference type="SAM" id="MobiDB-lite"/>
    </source>
</evidence>
<dbReference type="Pfam" id="PF18029">
    <property type="entry name" value="Glyoxalase_6"/>
    <property type="match status" value="1"/>
</dbReference>
<dbReference type="EMBL" id="BAAAKV010000070">
    <property type="protein sequence ID" value="GAA1193441.1"/>
    <property type="molecule type" value="Genomic_DNA"/>
</dbReference>
<dbReference type="InterPro" id="IPR041581">
    <property type="entry name" value="Glyoxalase_6"/>
</dbReference>
<dbReference type="InterPro" id="IPR037523">
    <property type="entry name" value="VOC_core"/>
</dbReference>
<reference evidence="3 4" key="1">
    <citation type="journal article" date="2019" name="Int. J. Syst. Evol. Microbiol.">
        <title>The Global Catalogue of Microorganisms (GCM) 10K type strain sequencing project: providing services to taxonomists for standard genome sequencing and annotation.</title>
        <authorList>
            <consortium name="The Broad Institute Genomics Platform"/>
            <consortium name="The Broad Institute Genome Sequencing Center for Infectious Disease"/>
            <person name="Wu L."/>
            <person name="Ma J."/>
        </authorList>
    </citation>
    <scope>NUCLEOTIDE SEQUENCE [LARGE SCALE GENOMIC DNA]</scope>
    <source>
        <strain evidence="3 4">JCM 12696</strain>
    </source>
</reference>
<dbReference type="PROSITE" id="PS51819">
    <property type="entry name" value="VOC"/>
    <property type="match status" value="1"/>
</dbReference>
<feature type="compositionally biased region" description="Basic and acidic residues" evidence="1">
    <location>
        <begin position="263"/>
        <end position="273"/>
    </location>
</feature>
<comment type="caution">
    <text evidence="3">The sequence shown here is derived from an EMBL/GenBank/DDBJ whole genome shotgun (WGS) entry which is preliminary data.</text>
</comment>
<organism evidence="3 4">
    <name type="scientific">Streptomyces hebeiensis</name>
    <dbReference type="NCBI Taxonomy" id="229486"/>
    <lineage>
        <taxon>Bacteria</taxon>
        <taxon>Bacillati</taxon>
        <taxon>Actinomycetota</taxon>
        <taxon>Actinomycetes</taxon>
        <taxon>Kitasatosporales</taxon>
        <taxon>Streptomycetaceae</taxon>
        <taxon>Streptomyces</taxon>
    </lineage>
</organism>
<gene>
    <name evidence="3" type="ORF">GCM10009654_58280</name>
</gene>
<dbReference type="PANTHER" id="PTHR33993">
    <property type="entry name" value="GLYOXALASE-RELATED"/>
    <property type="match status" value="1"/>
</dbReference>
<feature type="domain" description="VOC" evidence="2">
    <location>
        <begin position="1"/>
        <end position="109"/>
    </location>
</feature>
<dbReference type="PANTHER" id="PTHR33993:SF10">
    <property type="entry name" value="CONSERVED PROTEIN"/>
    <property type="match status" value="1"/>
</dbReference>
<dbReference type="Gene3D" id="3.10.180.10">
    <property type="entry name" value="2,3-Dihydroxybiphenyl 1,2-Dioxygenase, domain 1"/>
    <property type="match status" value="2"/>
</dbReference>
<proteinExistence type="predicted"/>
<evidence type="ECO:0000313" key="4">
    <source>
        <dbReference type="Proteomes" id="UP001501371"/>
    </source>
</evidence>
<protein>
    <recommendedName>
        <fullName evidence="2">VOC domain-containing protein</fullName>
    </recommendedName>
</protein>
<keyword evidence="4" id="KW-1185">Reference proteome</keyword>
<feature type="region of interest" description="Disordered" evidence="1">
    <location>
        <begin position="199"/>
        <end position="287"/>
    </location>
</feature>
<sequence length="287" mass="30806">MSLMARGLEAAQDFYGAVLGWTFRPTRLGEEFTVALSGGAPVAGIGALASSLQTAVAWTPYFAVADADLTAARIRERGATVAVGPLAMPPGRATLAADPDGAVFGFWEGPTARDWSVGRESGPAWLELRTRDAFAAAIFYGQVLLWGAEDRESCEVHYENEEVLVRDGAHTVAALRGGAIESAPDPRIRPRWRVFFRVPRPTRRPPPAAGSSIRRSTRASPRRPHCATPTAACSRSSRRTDGRGASGPRAGRRARPAPTRPGTGDRSRTRGGDVRTGAFFLSVSRRR</sequence>